<dbReference type="OrthoDB" id="9797352at2"/>
<comment type="similarity">
    <text evidence="1 3">Belongs to the sulfur carrier protein TusA family.</text>
</comment>
<proteinExistence type="inferred from homology"/>
<dbReference type="GO" id="GO:0097163">
    <property type="term" value="F:sulfur carrier activity"/>
    <property type="evidence" value="ECO:0007669"/>
    <property type="project" value="UniProtKB-UniRule"/>
</dbReference>
<reference evidence="5 6" key="1">
    <citation type="journal article" date="2012" name="Mol. Biol. Evol.">
        <title>Genome reduction and co-evolution between the primary and secondary bacterial symbionts of psyllids.</title>
        <authorList>
            <person name="Sloan D.B."/>
            <person name="Moran N.A."/>
        </authorList>
    </citation>
    <scope>NUCLEOTIDE SEQUENCE [LARGE SCALE GENOMIC DNA]</scope>
    <source>
        <strain evidence="5">Ceuc_S</strain>
    </source>
</reference>
<gene>
    <name evidence="3" type="primary">tusA</name>
    <name evidence="5" type="ORF">A359_04510</name>
</gene>
<dbReference type="NCBIfam" id="NF001423">
    <property type="entry name" value="PRK00299.1"/>
    <property type="match status" value="1"/>
</dbReference>
<evidence type="ECO:0000256" key="2">
    <source>
        <dbReference type="ARBA" id="ARBA00022490"/>
    </source>
</evidence>
<dbReference type="InterPro" id="IPR036868">
    <property type="entry name" value="TusA-like_sf"/>
</dbReference>
<dbReference type="EMBL" id="CP003546">
    <property type="protein sequence ID" value="AFP84844.1"/>
    <property type="molecule type" value="Genomic_DNA"/>
</dbReference>
<keyword evidence="3" id="KW-0819">tRNA processing</keyword>
<evidence type="ECO:0000313" key="5">
    <source>
        <dbReference type="EMBL" id="AFP84844.1"/>
    </source>
</evidence>
<dbReference type="PANTHER" id="PTHR33279">
    <property type="entry name" value="SULFUR CARRIER PROTEIN YEDF-RELATED"/>
    <property type="match status" value="1"/>
</dbReference>
<organism evidence="5 6">
    <name type="scientific">secondary endosymbiont of Ctenarytaina eucalypti</name>
    <dbReference type="NCBI Taxonomy" id="1199245"/>
    <lineage>
        <taxon>Bacteria</taxon>
        <taxon>Pseudomonadati</taxon>
        <taxon>Pseudomonadota</taxon>
        <taxon>Gammaproteobacteria</taxon>
        <taxon>Enterobacterales</taxon>
        <taxon>Enterobacteriaceae</taxon>
        <taxon>aphid secondary symbionts</taxon>
    </lineage>
</organism>
<comment type="subunit">
    <text evidence="3">Interacts with IscS.</text>
</comment>
<dbReference type="Pfam" id="PF01206">
    <property type="entry name" value="TusA"/>
    <property type="match status" value="1"/>
</dbReference>
<dbReference type="HAMAP" id="MF_00413">
    <property type="entry name" value="Thiourid_synth_A"/>
    <property type="match status" value="1"/>
</dbReference>
<keyword evidence="2 3" id="KW-0963">Cytoplasm</keyword>
<dbReference type="PANTHER" id="PTHR33279:SF2">
    <property type="entry name" value="SULFUR CARRIER PROTEIN TUSA"/>
    <property type="match status" value="1"/>
</dbReference>
<dbReference type="InterPro" id="IPR001455">
    <property type="entry name" value="TusA-like"/>
</dbReference>
<sequence length="80" mass="9337">MPDTFSFSDQILDVRGLRCPEPLMMLRKAVRHMENGRTLLIIVDDPATSRDIPSFCRFMKHVLLGQTIDKLPHLYLLRKK</sequence>
<dbReference type="GO" id="GO:0005737">
    <property type="term" value="C:cytoplasm"/>
    <property type="evidence" value="ECO:0007669"/>
    <property type="project" value="UniProtKB-SubCell"/>
</dbReference>
<name>J3Z3N0_9ENTR</name>
<dbReference type="STRING" id="1199245.A359_04510"/>
<comment type="pathway">
    <text evidence="3">tRNA modification.</text>
</comment>
<evidence type="ECO:0000313" key="6">
    <source>
        <dbReference type="Proteomes" id="UP000003936"/>
    </source>
</evidence>
<feature type="domain" description="UPF0033" evidence="4">
    <location>
        <begin position="12"/>
        <end position="36"/>
    </location>
</feature>
<dbReference type="PROSITE" id="PS01148">
    <property type="entry name" value="UPF0033"/>
    <property type="match status" value="1"/>
</dbReference>
<evidence type="ECO:0000259" key="4">
    <source>
        <dbReference type="PROSITE" id="PS01148"/>
    </source>
</evidence>
<dbReference type="SUPFAM" id="SSF64307">
    <property type="entry name" value="SirA-like"/>
    <property type="match status" value="1"/>
</dbReference>
<dbReference type="KEGG" id="sect:A359_04510"/>
<comment type="function">
    <text evidence="3">Sulfur carrier protein involved in sulfur trafficking in the cell. Part of a sulfur-relay system required for 2-thiolation during synthesis of 2-thiouridine of the modified wobble base 5-methylaminomethyl-2-thiouridine (mnm(5)s(2)U) in tRNA. Interacts with IscS and stimulates its cysteine desulfurase activity. Accepts an activated sulfur from IscS, which is then transferred to TusD, and thus determines the direction of sulfur flow from IscS to 2-thiouridine formation. Also appears to be involved in sulfur transfer for the biosynthesis of molybdopterin.</text>
</comment>
<keyword evidence="6" id="KW-1185">Reference proteome</keyword>
<dbReference type="HOGENOM" id="CLU_165255_5_0_6"/>
<dbReference type="GO" id="GO:0002143">
    <property type="term" value="P:tRNA wobble position uridine thiolation"/>
    <property type="evidence" value="ECO:0007669"/>
    <property type="project" value="InterPro"/>
</dbReference>
<dbReference type="RefSeq" id="WP_014888142.1">
    <property type="nucleotide sequence ID" value="NC_018419.1"/>
</dbReference>
<dbReference type="Gene3D" id="3.30.110.40">
    <property type="entry name" value="TusA-like domain"/>
    <property type="match status" value="1"/>
</dbReference>
<evidence type="ECO:0000256" key="1">
    <source>
        <dbReference type="ARBA" id="ARBA00008984"/>
    </source>
</evidence>
<feature type="active site" description="Cysteine persulfide intermediate" evidence="3">
    <location>
        <position position="19"/>
    </location>
</feature>
<evidence type="ECO:0000256" key="3">
    <source>
        <dbReference type="HAMAP-Rule" id="MF_00413"/>
    </source>
</evidence>
<dbReference type="Proteomes" id="UP000003936">
    <property type="component" value="Chromosome"/>
</dbReference>
<protein>
    <recommendedName>
        <fullName evidence="3">Sulfur carrier protein TusA</fullName>
    </recommendedName>
    <alternativeName>
        <fullName evidence="3">Sulfur mediator TusA</fullName>
    </alternativeName>
    <alternativeName>
        <fullName evidence="3">Sulfur transfer protein TusA</fullName>
    </alternativeName>
    <alternativeName>
        <fullName evidence="3">tRNA 2-thiouridine synthesizing protein A</fullName>
    </alternativeName>
</protein>
<comment type="subcellular location">
    <subcellularLocation>
        <location evidence="3">Cytoplasm</location>
    </subcellularLocation>
</comment>
<accession>J3Z3N0</accession>
<dbReference type="AlphaFoldDB" id="J3Z3N0"/>
<dbReference type="InterPro" id="IPR022931">
    <property type="entry name" value="Sulphur_carrier_TusA"/>
</dbReference>